<evidence type="ECO:0000313" key="1">
    <source>
        <dbReference type="EMBL" id="MVM30926.1"/>
    </source>
</evidence>
<organism evidence="1 2">
    <name type="scientific">Spirosoma arboris</name>
    <dbReference type="NCBI Taxonomy" id="2682092"/>
    <lineage>
        <taxon>Bacteria</taxon>
        <taxon>Pseudomonadati</taxon>
        <taxon>Bacteroidota</taxon>
        <taxon>Cytophagia</taxon>
        <taxon>Cytophagales</taxon>
        <taxon>Cytophagaceae</taxon>
        <taxon>Spirosoma</taxon>
    </lineage>
</organism>
<sequence length="57" mass="6428">MHNLLPYRPCWLLMLLVIGPLVALAQKAVCPARYTNPATSEIYSITFSDCFPNSDDR</sequence>
<proteinExistence type="predicted"/>
<keyword evidence="2" id="KW-1185">Reference proteome</keyword>
<comment type="caution">
    <text evidence="1">The sequence shown here is derived from an EMBL/GenBank/DDBJ whole genome shotgun (WGS) entry which is preliminary data.</text>
</comment>
<evidence type="ECO:0000313" key="2">
    <source>
        <dbReference type="Proteomes" id="UP000436006"/>
    </source>
</evidence>
<dbReference type="EMBL" id="WPIN01000004">
    <property type="protein sequence ID" value="MVM30926.1"/>
    <property type="molecule type" value="Genomic_DNA"/>
</dbReference>
<protein>
    <submittedName>
        <fullName evidence="1">Uncharacterized protein</fullName>
    </submittedName>
</protein>
<name>A0A7K1SBJ1_9BACT</name>
<dbReference type="Proteomes" id="UP000436006">
    <property type="component" value="Unassembled WGS sequence"/>
</dbReference>
<dbReference type="RefSeq" id="WP_157585322.1">
    <property type="nucleotide sequence ID" value="NZ_WPIN01000004.1"/>
</dbReference>
<accession>A0A7K1SBJ1</accession>
<dbReference type="AlphaFoldDB" id="A0A7K1SBJ1"/>
<reference evidence="1 2" key="1">
    <citation type="submission" date="2019-12" db="EMBL/GenBank/DDBJ databases">
        <title>Spirosoma sp. HMF4905 genome sequencing and assembly.</title>
        <authorList>
            <person name="Kang H."/>
            <person name="Cha I."/>
            <person name="Kim H."/>
            <person name="Joh K."/>
        </authorList>
    </citation>
    <scope>NUCLEOTIDE SEQUENCE [LARGE SCALE GENOMIC DNA]</scope>
    <source>
        <strain evidence="1 2">HMF4905</strain>
    </source>
</reference>
<gene>
    <name evidence="1" type="ORF">GO755_12865</name>
</gene>